<dbReference type="PANTHER" id="PTHR43775:SF13">
    <property type="entry name" value="POLYKETIDE SYNTHASE 1"/>
    <property type="match status" value="1"/>
</dbReference>
<proteinExistence type="predicted"/>
<dbReference type="OrthoDB" id="5334845at2759"/>
<feature type="non-terminal residue" evidence="2">
    <location>
        <position position="1"/>
    </location>
</feature>
<dbReference type="PANTHER" id="PTHR43775">
    <property type="entry name" value="FATTY ACID SYNTHASE"/>
    <property type="match status" value="1"/>
</dbReference>
<evidence type="ECO:0000259" key="1">
    <source>
        <dbReference type="SMART" id="SM00822"/>
    </source>
</evidence>
<organism evidence="2 3">
    <name type="scientific">Corynespora cassiicola Philippines</name>
    <dbReference type="NCBI Taxonomy" id="1448308"/>
    <lineage>
        <taxon>Eukaryota</taxon>
        <taxon>Fungi</taxon>
        <taxon>Dikarya</taxon>
        <taxon>Ascomycota</taxon>
        <taxon>Pezizomycotina</taxon>
        <taxon>Dothideomycetes</taxon>
        <taxon>Pleosporomycetidae</taxon>
        <taxon>Pleosporales</taxon>
        <taxon>Corynesporascaceae</taxon>
        <taxon>Corynespora</taxon>
    </lineage>
</organism>
<dbReference type="SMART" id="SM00822">
    <property type="entry name" value="PKS_KR"/>
    <property type="match status" value="1"/>
</dbReference>
<dbReference type="GO" id="GO:0006633">
    <property type="term" value="P:fatty acid biosynthetic process"/>
    <property type="evidence" value="ECO:0007669"/>
    <property type="project" value="TreeGrafter"/>
</dbReference>
<dbReference type="InterPro" id="IPR036291">
    <property type="entry name" value="NAD(P)-bd_dom_sf"/>
</dbReference>
<dbReference type="Gene3D" id="3.40.50.720">
    <property type="entry name" value="NAD(P)-binding Rossmann-like Domain"/>
    <property type="match status" value="1"/>
</dbReference>
<keyword evidence="3" id="KW-1185">Reference proteome</keyword>
<evidence type="ECO:0000313" key="2">
    <source>
        <dbReference type="EMBL" id="PSN58560.1"/>
    </source>
</evidence>
<protein>
    <submittedName>
        <fullName evidence="2">Putative polyketide synthase</fullName>
    </submittedName>
</protein>
<name>A0A2T2MZ89_CORCC</name>
<dbReference type="AlphaFoldDB" id="A0A2T2MZ89"/>
<dbReference type="Proteomes" id="UP000240883">
    <property type="component" value="Unassembled WGS sequence"/>
</dbReference>
<dbReference type="InterPro" id="IPR013968">
    <property type="entry name" value="PKS_KR"/>
</dbReference>
<sequence length="210" mass="22298">GARHIGLLSRTASMTPEVRKLADETATKGAQIFLLPCDVTDIQQVKQAVDQCTAERGPVKGVINAAMVFRGGVFSSVSHNDFNAVIQPKVRGTWNLHQALSDAPLDFFILISSVAGVMGTPGHSAYAAANTFLDSFARYRTLRGLPATSLALTAVVDAGYMAENAAKLQKLKYVDEFEGEILTTQDVLALLSATVNGQTTSSCEGFCITG</sequence>
<dbReference type="SUPFAM" id="SSF51735">
    <property type="entry name" value="NAD(P)-binding Rossmann-fold domains"/>
    <property type="match status" value="1"/>
</dbReference>
<gene>
    <name evidence="2" type="ORF">BS50DRAFT_474580</name>
</gene>
<dbReference type="GO" id="GO:0004312">
    <property type="term" value="F:fatty acid synthase activity"/>
    <property type="evidence" value="ECO:0007669"/>
    <property type="project" value="TreeGrafter"/>
</dbReference>
<evidence type="ECO:0000313" key="3">
    <source>
        <dbReference type="Proteomes" id="UP000240883"/>
    </source>
</evidence>
<feature type="domain" description="Ketoreductase" evidence="1">
    <location>
        <begin position="1"/>
        <end position="164"/>
    </location>
</feature>
<dbReference type="Pfam" id="PF08659">
    <property type="entry name" value="KR"/>
    <property type="match status" value="1"/>
</dbReference>
<feature type="non-terminal residue" evidence="2">
    <location>
        <position position="210"/>
    </location>
</feature>
<dbReference type="GO" id="GO:0044550">
    <property type="term" value="P:secondary metabolite biosynthetic process"/>
    <property type="evidence" value="ECO:0007669"/>
    <property type="project" value="TreeGrafter"/>
</dbReference>
<dbReference type="InterPro" id="IPR057326">
    <property type="entry name" value="KR_dom"/>
</dbReference>
<accession>A0A2T2MZ89</accession>
<dbReference type="InterPro" id="IPR050091">
    <property type="entry name" value="PKS_NRPS_Biosynth_Enz"/>
</dbReference>
<dbReference type="EMBL" id="KZ678296">
    <property type="protein sequence ID" value="PSN58560.1"/>
    <property type="molecule type" value="Genomic_DNA"/>
</dbReference>
<dbReference type="STRING" id="1448308.A0A2T2MZ89"/>
<reference evidence="2 3" key="1">
    <citation type="journal article" date="2018" name="Front. Microbiol.">
        <title>Genome-Wide Analysis of Corynespora cassiicola Leaf Fall Disease Putative Effectors.</title>
        <authorList>
            <person name="Lopez D."/>
            <person name="Ribeiro S."/>
            <person name="Label P."/>
            <person name="Fumanal B."/>
            <person name="Venisse J.S."/>
            <person name="Kohler A."/>
            <person name="de Oliveira R.R."/>
            <person name="Labutti K."/>
            <person name="Lipzen A."/>
            <person name="Lail K."/>
            <person name="Bauer D."/>
            <person name="Ohm R.A."/>
            <person name="Barry K.W."/>
            <person name="Spatafora J."/>
            <person name="Grigoriev I.V."/>
            <person name="Martin F.M."/>
            <person name="Pujade-Renaud V."/>
        </authorList>
    </citation>
    <scope>NUCLEOTIDE SEQUENCE [LARGE SCALE GENOMIC DNA]</scope>
    <source>
        <strain evidence="2 3">Philippines</strain>
    </source>
</reference>